<protein>
    <submittedName>
        <fullName evidence="3">Uncharacterized protein LOC115751713</fullName>
    </submittedName>
</protein>
<dbReference type="KEGG" id="rarg:115751713"/>
<keyword evidence="1" id="KW-1133">Transmembrane helix</keyword>
<dbReference type="Pfam" id="PF06364">
    <property type="entry name" value="DUF1068"/>
    <property type="match status" value="1"/>
</dbReference>
<keyword evidence="1" id="KW-0812">Transmembrane</keyword>
<dbReference type="AlphaFoldDB" id="A0A8B8QH30"/>
<evidence type="ECO:0000256" key="1">
    <source>
        <dbReference type="SAM" id="Phobius"/>
    </source>
</evidence>
<name>A0A8B8QH30_9MYRT</name>
<dbReference type="OrthoDB" id="1725000at2759"/>
<organism evidence="2 3">
    <name type="scientific">Rhodamnia argentea</name>
    <dbReference type="NCBI Taxonomy" id="178133"/>
    <lineage>
        <taxon>Eukaryota</taxon>
        <taxon>Viridiplantae</taxon>
        <taxon>Streptophyta</taxon>
        <taxon>Embryophyta</taxon>
        <taxon>Tracheophyta</taxon>
        <taxon>Spermatophyta</taxon>
        <taxon>Magnoliopsida</taxon>
        <taxon>eudicotyledons</taxon>
        <taxon>Gunneridae</taxon>
        <taxon>Pentapetalae</taxon>
        <taxon>rosids</taxon>
        <taxon>malvids</taxon>
        <taxon>Myrtales</taxon>
        <taxon>Myrtaceae</taxon>
        <taxon>Myrtoideae</taxon>
        <taxon>Myrteae</taxon>
        <taxon>Australasian group</taxon>
        <taxon>Rhodamnia</taxon>
    </lineage>
</organism>
<reference evidence="3" key="1">
    <citation type="submission" date="2025-08" db="UniProtKB">
        <authorList>
            <consortium name="RefSeq"/>
        </authorList>
    </citation>
    <scope>IDENTIFICATION</scope>
    <source>
        <tissue evidence="3">Leaf</tissue>
    </source>
</reference>
<proteinExistence type="predicted"/>
<accession>A0A8B8QH30</accession>
<evidence type="ECO:0000313" key="2">
    <source>
        <dbReference type="Proteomes" id="UP000827889"/>
    </source>
</evidence>
<gene>
    <name evidence="3" type="primary">LOC115751713</name>
</gene>
<sequence length="172" mass="19105">MVWQRVRAHCNNQKLLKGAVVLLGVSLLVFIVASSILFNYRRLNYSSRAQAPCGLCSCVCPSEKGMFPLASECGENDVKESRLDLLKEQLSLQVTVAKETLARTKASMGDAKKTSLRFSAEAEKCTAGVVACELGRERAEAGFVEECKLAALWEKRARERGWKDSNKVYLNR</sequence>
<dbReference type="Proteomes" id="UP000827889">
    <property type="component" value="Chromosome 6"/>
</dbReference>
<feature type="transmembrane region" description="Helical" evidence="1">
    <location>
        <begin position="20"/>
        <end position="40"/>
    </location>
</feature>
<evidence type="ECO:0000313" key="3">
    <source>
        <dbReference type="RefSeq" id="XP_030545537.1"/>
    </source>
</evidence>
<dbReference type="GeneID" id="115751713"/>
<dbReference type="PANTHER" id="PTHR32254:SF6">
    <property type="entry name" value="DUF1068 DOMAIN-CONTAINING PROTEIN"/>
    <property type="match status" value="1"/>
</dbReference>
<dbReference type="RefSeq" id="XP_030545537.1">
    <property type="nucleotide sequence ID" value="XM_030689677.2"/>
</dbReference>
<keyword evidence="2" id="KW-1185">Reference proteome</keyword>
<keyword evidence="1" id="KW-0472">Membrane</keyword>
<dbReference type="PANTHER" id="PTHR32254">
    <property type="entry name" value="EXPRESSED PROTEIN"/>
    <property type="match status" value="1"/>
</dbReference>
<dbReference type="InterPro" id="IPR010471">
    <property type="entry name" value="DUF1068"/>
</dbReference>